<protein>
    <submittedName>
        <fullName evidence="1">Uncharacterized protein</fullName>
    </submittedName>
</protein>
<keyword evidence="2" id="KW-1185">Reference proteome</keyword>
<dbReference type="Proteomes" id="UP000467636">
    <property type="component" value="Chromosome"/>
</dbReference>
<dbReference type="AlphaFoldDB" id="A0AAD1HXG2"/>
<accession>A0AAD1HXG2</accession>
<proteinExistence type="predicted"/>
<gene>
    <name evidence="1" type="ORF">MTER_28340</name>
</gene>
<dbReference type="RefSeq" id="WP_085261897.1">
    <property type="nucleotide sequence ID" value="NZ_AP022564.1"/>
</dbReference>
<sequence length="300" mass="33285">MEYQHELYAERLRREAQAAALATGATQWTEELDTAVRVKLFAAWQDAIVSLNQDERDEIHSWIKRRTLRSLADDPSPQHMRPGTVCPNDHLLSLIEAEHEILQKFAEILKDTGAVPYPEHRLAPALDAPERFRADVNRIFEAHVVAFHLHQNSRLIEIDSQEMHNAVVEPTLYLLHSQPRFAGAETAYQKALKELRNRDAGDAITDAATALQDVLLALGCTGNALGPLLKSARSKGLLKGSDTPLTEAIAKTVDWVSATRGEGEAHTGNPDINMSDAWMMVHVVGALAIRLSETDQLAEE</sequence>
<evidence type="ECO:0000313" key="1">
    <source>
        <dbReference type="EMBL" id="BBX23423.1"/>
    </source>
</evidence>
<name>A0AAD1HXG2_9MYCO</name>
<dbReference type="EMBL" id="AP022564">
    <property type="protein sequence ID" value="BBX23423.1"/>
    <property type="molecule type" value="Genomic_DNA"/>
</dbReference>
<reference evidence="1 2" key="1">
    <citation type="journal article" date="2019" name="Emerg. Microbes Infect.">
        <title>Comprehensive subspecies identification of 175 nontuberculous mycobacteria species based on 7547 genomic profiles.</title>
        <authorList>
            <person name="Matsumoto Y."/>
            <person name="Kinjo T."/>
            <person name="Motooka D."/>
            <person name="Nabeya D."/>
            <person name="Jung N."/>
            <person name="Uechi K."/>
            <person name="Horii T."/>
            <person name="Iida T."/>
            <person name="Fujita J."/>
            <person name="Nakamura S."/>
        </authorList>
    </citation>
    <scope>NUCLEOTIDE SEQUENCE [LARGE SCALE GENOMIC DNA]</scope>
    <source>
        <strain evidence="1 2">JCM 12143</strain>
    </source>
</reference>
<organism evidence="1 2">
    <name type="scientific">Mycolicibacter terrae</name>
    <dbReference type="NCBI Taxonomy" id="1788"/>
    <lineage>
        <taxon>Bacteria</taxon>
        <taxon>Bacillati</taxon>
        <taxon>Actinomycetota</taxon>
        <taxon>Actinomycetes</taxon>
        <taxon>Mycobacteriales</taxon>
        <taxon>Mycobacteriaceae</taxon>
        <taxon>Mycolicibacter</taxon>
    </lineage>
</organism>
<evidence type="ECO:0000313" key="2">
    <source>
        <dbReference type="Proteomes" id="UP000467636"/>
    </source>
</evidence>